<protein>
    <submittedName>
        <fullName evidence="3">Uncharacterized protein</fullName>
    </submittedName>
</protein>
<reference evidence="3" key="1">
    <citation type="submission" date="2019-05" db="EMBL/GenBank/DDBJ databases">
        <title>Annotation for the trematode Fasciolopsis buski.</title>
        <authorList>
            <person name="Choi Y.-J."/>
        </authorList>
    </citation>
    <scope>NUCLEOTIDE SEQUENCE</scope>
    <source>
        <strain evidence="3">HT</strain>
        <tissue evidence="3">Whole worm</tissue>
    </source>
</reference>
<keyword evidence="4" id="KW-1185">Reference proteome</keyword>
<accession>A0A8E0VLI5</accession>
<dbReference type="AlphaFoldDB" id="A0A8E0VLI5"/>
<keyword evidence="2" id="KW-1133">Transmembrane helix</keyword>
<feature type="compositionally biased region" description="Polar residues" evidence="1">
    <location>
        <begin position="14"/>
        <end position="23"/>
    </location>
</feature>
<feature type="compositionally biased region" description="Basic and acidic residues" evidence="1">
    <location>
        <begin position="41"/>
        <end position="51"/>
    </location>
</feature>
<dbReference type="EMBL" id="LUCM01005579">
    <property type="protein sequence ID" value="KAA0192594.1"/>
    <property type="molecule type" value="Genomic_DNA"/>
</dbReference>
<evidence type="ECO:0000256" key="1">
    <source>
        <dbReference type="SAM" id="MobiDB-lite"/>
    </source>
</evidence>
<evidence type="ECO:0000256" key="2">
    <source>
        <dbReference type="SAM" id="Phobius"/>
    </source>
</evidence>
<evidence type="ECO:0000313" key="3">
    <source>
        <dbReference type="EMBL" id="KAA0192594.1"/>
    </source>
</evidence>
<feature type="transmembrane region" description="Helical" evidence="2">
    <location>
        <begin position="905"/>
        <end position="928"/>
    </location>
</feature>
<feature type="region of interest" description="Disordered" evidence="1">
    <location>
        <begin position="72"/>
        <end position="96"/>
    </location>
</feature>
<name>A0A8E0VLI5_9TREM</name>
<feature type="compositionally biased region" description="Low complexity" evidence="1">
    <location>
        <begin position="561"/>
        <end position="583"/>
    </location>
</feature>
<feature type="region of interest" description="Disordered" evidence="1">
    <location>
        <begin position="125"/>
        <end position="155"/>
    </location>
</feature>
<organism evidence="3 4">
    <name type="scientific">Fasciolopsis buskii</name>
    <dbReference type="NCBI Taxonomy" id="27845"/>
    <lineage>
        <taxon>Eukaryota</taxon>
        <taxon>Metazoa</taxon>
        <taxon>Spiralia</taxon>
        <taxon>Lophotrochozoa</taxon>
        <taxon>Platyhelminthes</taxon>
        <taxon>Trematoda</taxon>
        <taxon>Digenea</taxon>
        <taxon>Plagiorchiida</taxon>
        <taxon>Echinostomata</taxon>
        <taxon>Echinostomatoidea</taxon>
        <taxon>Fasciolidae</taxon>
        <taxon>Fasciolopsis</taxon>
    </lineage>
</organism>
<feature type="region of interest" description="Disordered" evidence="1">
    <location>
        <begin position="1"/>
        <end position="51"/>
    </location>
</feature>
<keyword evidence="2" id="KW-0812">Transmembrane</keyword>
<sequence length="977" mass="110361">MLSPFIHTGEQESGLESSPQSYCQQKQQRSEHQHQASFTRSTEEDRMKPEASDSIITYLNRVKGHLVSDSHLTEGFTLPPEFESQEQQPNSESTDPFEFLPVLKDDLGGSLSEFRNSTRDHLVCSCDERNMPPDAQKKETVDEQSKKDVSHSGHLGIPQITSKRRFRMRRISCNQHWIKTSETTRSCQSVPVLSTVPPIYRILVRQPNRRLLLTSKGNFKRAKVIADKSGRTHVNTGRVRLSLDARLRWHARWLTSRLNKTTKTDLEELSTKDISLHTTTPSSGHTLRSDVHPSDCLLSTPLSRAHSFCAPLSVRLDQAMIYGQGRRSDSSSAEGDASDPEYGLWRTRVKSYLDAAAQADAMVRSQYCTAPLKQCVFPHQFPDDRHQRGSGLAVASSTDEGSPHIHQKLHFSVTTSAKQKTLGLECHEPLLHFWDDYQDPLYSNSSDTDGCEPVSTFMEEFPWDDIAISGLSDASQDDAVLSELRGAKCKSHVFVPHHSITTTPSNVVNSGVQLKTTEDSMVPPVYRQDTMELSTSTSVLFNQKSNSLEASFEICSQSVTTGGSNGNDNHNNNNNSNFDTRNSQLSHSNGSELLRGLRTHPDGGSQHCLDLDSTSEVVQFSITESCLPTLESHFLTHVPVISPAKQHSVSGIESKHNYFNPYLMDQRKCQTLPRVSSKRKQRQQLAFDACSADPRNETRLSTTGSLDELHERHDRSPRLDILRFSRQRLLELRTLFHRLMQTNPIQIKDAASSMTVAFGLQSSLLTCPELKRLHLQWIQFTDLARYWLLQSCSQETIQQQLIGLRARIVELDQFMQLLLTPTIGLQNSESEQAHKPSDSSMIVRGKQEHDFQLTKQIKKSETLIRPRKLSPIMNKEEHKPKPTISVRPIGPSHSAAVEHKYRPRFALIAGGLVMFTCFCCCVITKMIFCHHRPCDWHGTSLNIFGRIFELVNTREQCPLQRERLSSLMDYTPGSVPF</sequence>
<gene>
    <name evidence="3" type="ORF">FBUS_08577</name>
</gene>
<evidence type="ECO:0000313" key="4">
    <source>
        <dbReference type="Proteomes" id="UP000728185"/>
    </source>
</evidence>
<dbReference type="OrthoDB" id="6242738at2759"/>
<feature type="compositionally biased region" description="Basic and acidic residues" evidence="1">
    <location>
        <begin position="125"/>
        <end position="151"/>
    </location>
</feature>
<feature type="compositionally biased region" description="Polar residues" evidence="1">
    <location>
        <begin position="85"/>
        <end position="94"/>
    </location>
</feature>
<comment type="caution">
    <text evidence="3">The sequence shown here is derived from an EMBL/GenBank/DDBJ whole genome shotgun (WGS) entry which is preliminary data.</text>
</comment>
<proteinExistence type="predicted"/>
<dbReference type="Proteomes" id="UP000728185">
    <property type="component" value="Unassembled WGS sequence"/>
</dbReference>
<feature type="region of interest" description="Disordered" evidence="1">
    <location>
        <begin position="561"/>
        <end position="607"/>
    </location>
</feature>
<keyword evidence="2" id="KW-0472">Membrane</keyword>